<keyword evidence="3" id="KW-0731">Sigma factor</keyword>
<dbReference type="InterPro" id="IPR013325">
    <property type="entry name" value="RNA_pol_sigma_r2"/>
</dbReference>
<evidence type="ECO:0000256" key="4">
    <source>
        <dbReference type="ARBA" id="ARBA00023163"/>
    </source>
</evidence>
<name>A0A5B2VS60_9BACT</name>
<feature type="domain" description="RNA polymerase sigma-70 region 2" evidence="5">
    <location>
        <begin position="28"/>
        <end position="91"/>
    </location>
</feature>
<dbReference type="PANTHER" id="PTHR43133">
    <property type="entry name" value="RNA POLYMERASE ECF-TYPE SIGMA FACTO"/>
    <property type="match status" value="1"/>
</dbReference>
<evidence type="ECO:0000256" key="2">
    <source>
        <dbReference type="ARBA" id="ARBA00023015"/>
    </source>
</evidence>
<dbReference type="InterPro" id="IPR013324">
    <property type="entry name" value="RNA_pol_sigma_r3/r4-like"/>
</dbReference>
<comment type="caution">
    <text evidence="7">The sequence shown here is derived from an EMBL/GenBank/DDBJ whole genome shotgun (WGS) entry which is preliminary data.</text>
</comment>
<dbReference type="RefSeq" id="WP_149837475.1">
    <property type="nucleotide sequence ID" value="NZ_VUOC01000002.1"/>
</dbReference>
<evidence type="ECO:0000256" key="1">
    <source>
        <dbReference type="ARBA" id="ARBA00010641"/>
    </source>
</evidence>
<evidence type="ECO:0000259" key="6">
    <source>
        <dbReference type="Pfam" id="PF08281"/>
    </source>
</evidence>
<dbReference type="InterPro" id="IPR007627">
    <property type="entry name" value="RNA_pol_sigma70_r2"/>
</dbReference>
<dbReference type="Gene3D" id="1.10.10.10">
    <property type="entry name" value="Winged helix-like DNA-binding domain superfamily/Winged helix DNA-binding domain"/>
    <property type="match status" value="1"/>
</dbReference>
<keyword evidence="2" id="KW-0805">Transcription regulation</keyword>
<dbReference type="EMBL" id="VUOC01000002">
    <property type="protein sequence ID" value="KAA2242603.1"/>
    <property type="molecule type" value="Genomic_DNA"/>
</dbReference>
<dbReference type="Pfam" id="PF04542">
    <property type="entry name" value="Sigma70_r2"/>
    <property type="match status" value="1"/>
</dbReference>
<dbReference type="Gene3D" id="1.10.1740.10">
    <property type="match status" value="1"/>
</dbReference>
<dbReference type="GO" id="GO:0003677">
    <property type="term" value="F:DNA binding"/>
    <property type="evidence" value="ECO:0007669"/>
    <property type="project" value="InterPro"/>
</dbReference>
<proteinExistence type="inferred from homology"/>
<reference evidence="7 8" key="1">
    <citation type="submission" date="2019-09" db="EMBL/GenBank/DDBJ databases">
        <title>Chitinophaga ginsengihumi sp. nov., isolated from soil of ginseng rhizosphere.</title>
        <authorList>
            <person name="Lee J."/>
        </authorList>
    </citation>
    <scope>NUCLEOTIDE SEQUENCE [LARGE SCALE GENOMIC DNA]</scope>
    <source>
        <strain evidence="7 8">BN140078</strain>
    </source>
</reference>
<feature type="domain" description="RNA polymerase sigma factor 70 region 4 type 2" evidence="6">
    <location>
        <begin position="126"/>
        <end position="176"/>
    </location>
</feature>
<dbReference type="PANTHER" id="PTHR43133:SF46">
    <property type="entry name" value="RNA POLYMERASE SIGMA-70 FACTOR ECF SUBFAMILY"/>
    <property type="match status" value="1"/>
</dbReference>
<comment type="similarity">
    <text evidence="1">Belongs to the sigma-70 factor family. ECF subfamily.</text>
</comment>
<sequence>MSVQKVMDERSLLNAVAAGDEKAFSEIFHLYRNKVYTIAYRLTVSVPVAEEILLDVFLQVWMKREELTAVMHFRAWLFTITRNRALSMLRQMAAQHTATPIPDDNDLLLQATDHPAGRLQEKEYRLILQQAISRLSPQQKKVYHLIKEQGFKRQEAAAELNLSPETVKRHLSEAMQVIRTYCLTRLGVAAALMLLKELL</sequence>
<dbReference type="Pfam" id="PF08281">
    <property type="entry name" value="Sigma70_r4_2"/>
    <property type="match status" value="1"/>
</dbReference>
<dbReference type="SUPFAM" id="SSF88946">
    <property type="entry name" value="Sigma2 domain of RNA polymerase sigma factors"/>
    <property type="match status" value="1"/>
</dbReference>
<protein>
    <submittedName>
        <fullName evidence="7">Sigma-70 family RNA polymerase sigma factor</fullName>
    </submittedName>
</protein>
<evidence type="ECO:0000313" key="7">
    <source>
        <dbReference type="EMBL" id="KAA2242603.1"/>
    </source>
</evidence>
<dbReference type="AlphaFoldDB" id="A0A5B2VS60"/>
<dbReference type="GO" id="GO:0016987">
    <property type="term" value="F:sigma factor activity"/>
    <property type="evidence" value="ECO:0007669"/>
    <property type="project" value="UniProtKB-KW"/>
</dbReference>
<dbReference type="InterPro" id="IPR013249">
    <property type="entry name" value="RNA_pol_sigma70_r4_t2"/>
</dbReference>
<reference evidence="7 8" key="2">
    <citation type="submission" date="2019-09" db="EMBL/GenBank/DDBJ databases">
        <authorList>
            <person name="Jin C."/>
        </authorList>
    </citation>
    <scope>NUCLEOTIDE SEQUENCE [LARGE SCALE GENOMIC DNA]</scope>
    <source>
        <strain evidence="7 8">BN140078</strain>
    </source>
</reference>
<accession>A0A5B2VS60</accession>
<gene>
    <name evidence="7" type="ORF">F0L74_08700</name>
</gene>
<dbReference type="InterPro" id="IPR036388">
    <property type="entry name" value="WH-like_DNA-bd_sf"/>
</dbReference>
<dbReference type="SUPFAM" id="SSF88659">
    <property type="entry name" value="Sigma3 and sigma4 domains of RNA polymerase sigma factors"/>
    <property type="match status" value="1"/>
</dbReference>
<dbReference type="NCBIfam" id="TIGR02937">
    <property type="entry name" value="sigma70-ECF"/>
    <property type="match status" value="1"/>
</dbReference>
<evidence type="ECO:0000259" key="5">
    <source>
        <dbReference type="Pfam" id="PF04542"/>
    </source>
</evidence>
<organism evidence="7 8">
    <name type="scientific">Chitinophaga agrisoli</name>
    <dbReference type="NCBI Taxonomy" id="2607653"/>
    <lineage>
        <taxon>Bacteria</taxon>
        <taxon>Pseudomonadati</taxon>
        <taxon>Bacteroidota</taxon>
        <taxon>Chitinophagia</taxon>
        <taxon>Chitinophagales</taxon>
        <taxon>Chitinophagaceae</taxon>
        <taxon>Chitinophaga</taxon>
    </lineage>
</organism>
<dbReference type="InterPro" id="IPR014284">
    <property type="entry name" value="RNA_pol_sigma-70_dom"/>
</dbReference>
<evidence type="ECO:0000256" key="3">
    <source>
        <dbReference type="ARBA" id="ARBA00023082"/>
    </source>
</evidence>
<keyword evidence="4" id="KW-0804">Transcription</keyword>
<dbReference type="InterPro" id="IPR039425">
    <property type="entry name" value="RNA_pol_sigma-70-like"/>
</dbReference>
<keyword evidence="8" id="KW-1185">Reference proteome</keyword>
<dbReference type="CDD" id="cd06171">
    <property type="entry name" value="Sigma70_r4"/>
    <property type="match status" value="1"/>
</dbReference>
<dbReference type="GO" id="GO:0006352">
    <property type="term" value="P:DNA-templated transcription initiation"/>
    <property type="evidence" value="ECO:0007669"/>
    <property type="project" value="InterPro"/>
</dbReference>
<evidence type="ECO:0000313" key="8">
    <source>
        <dbReference type="Proteomes" id="UP000324611"/>
    </source>
</evidence>
<dbReference type="Proteomes" id="UP000324611">
    <property type="component" value="Unassembled WGS sequence"/>
</dbReference>